<proteinExistence type="predicted"/>
<sequence length="157" mass="18206">MPDGTFFDKGTVDNYMNSLVKEAYEKNGNVTNEELEMLDKKGMQVGDKYVHGIFAGVDGDEKDYHKPYSAEDRGKLMHFSGKYGAINIAKRGTDNLKTNPNEEQSDSDEREEYLNQQVDMSEYRTIQMYRIMPKAKKSTVKHLIQIKIRILRRLIMQ</sequence>
<protein>
    <submittedName>
        <fullName evidence="2">Uncharacterized protein</fullName>
    </submittedName>
</protein>
<dbReference type="AlphaFoldDB" id="A0AAE3E079"/>
<gene>
    <name evidence="2" type="ORF">LKE05_12060</name>
</gene>
<accession>A0AAE3E079</accession>
<evidence type="ECO:0000256" key="1">
    <source>
        <dbReference type="SAM" id="MobiDB-lite"/>
    </source>
</evidence>
<name>A0AAE3E079_9FIRM</name>
<evidence type="ECO:0000313" key="3">
    <source>
        <dbReference type="Proteomes" id="UP001198242"/>
    </source>
</evidence>
<organism evidence="2 3">
    <name type="scientific">Hominilimicola fabiformis</name>
    <dbReference type="NCBI Taxonomy" id="2885356"/>
    <lineage>
        <taxon>Bacteria</taxon>
        <taxon>Bacillati</taxon>
        <taxon>Bacillota</taxon>
        <taxon>Clostridia</taxon>
        <taxon>Eubacteriales</taxon>
        <taxon>Oscillospiraceae</taxon>
        <taxon>Hominilimicola</taxon>
    </lineage>
</organism>
<keyword evidence="3" id="KW-1185">Reference proteome</keyword>
<dbReference type="RefSeq" id="WP_308457010.1">
    <property type="nucleotide sequence ID" value="NZ_JAJEQM010000019.1"/>
</dbReference>
<feature type="region of interest" description="Disordered" evidence="1">
    <location>
        <begin position="90"/>
        <end position="111"/>
    </location>
</feature>
<comment type="caution">
    <text evidence="2">The sequence shown here is derived from an EMBL/GenBank/DDBJ whole genome shotgun (WGS) entry which is preliminary data.</text>
</comment>
<reference evidence="2 3" key="1">
    <citation type="submission" date="2021-10" db="EMBL/GenBank/DDBJ databases">
        <title>Anaerobic single-cell dispensing facilitates the cultivation of human gut bacteria.</title>
        <authorList>
            <person name="Afrizal A."/>
        </authorList>
    </citation>
    <scope>NUCLEOTIDE SEQUENCE [LARGE SCALE GENOMIC DNA]</scope>
    <source>
        <strain evidence="2 3">CLA-AA-H232</strain>
    </source>
</reference>
<evidence type="ECO:0000313" key="2">
    <source>
        <dbReference type="EMBL" id="MCC2211520.1"/>
    </source>
</evidence>
<dbReference type="Proteomes" id="UP001198242">
    <property type="component" value="Unassembled WGS sequence"/>
</dbReference>
<dbReference type="EMBL" id="JAJEQM010000019">
    <property type="protein sequence ID" value="MCC2211520.1"/>
    <property type="molecule type" value="Genomic_DNA"/>
</dbReference>